<comment type="caution">
    <text evidence="1">The sequence shown here is derived from an EMBL/GenBank/DDBJ whole genome shotgun (WGS) entry which is preliminary data.</text>
</comment>
<protein>
    <submittedName>
        <fullName evidence="1">Uncharacterized protein</fullName>
    </submittedName>
</protein>
<gene>
    <name evidence="2" type="ORF">pipiens_007516</name>
    <name evidence="1" type="ORF">pipiens_017920</name>
</gene>
<evidence type="ECO:0000313" key="3">
    <source>
        <dbReference type="Proteomes" id="UP001562425"/>
    </source>
</evidence>
<evidence type="ECO:0000313" key="2">
    <source>
        <dbReference type="EMBL" id="KAL1400349.1"/>
    </source>
</evidence>
<keyword evidence="3" id="KW-1185">Reference proteome</keyword>
<evidence type="ECO:0000313" key="1">
    <source>
        <dbReference type="EMBL" id="KAL1374722.1"/>
    </source>
</evidence>
<dbReference type="Proteomes" id="UP001562425">
    <property type="component" value="Unassembled WGS sequence"/>
</dbReference>
<dbReference type="EMBL" id="JBEHCU010013087">
    <property type="protein sequence ID" value="KAL1374722.1"/>
    <property type="molecule type" value="Genomic_DNA"/>
</dbReference>
<name>A0ABD1CEB3_CULPP</name>
<dbReference type="AlphaFoldDB" id="A0ABD1CEB3"/>
<reference evidence="1 3" key="1">
    <citation type="submission" date="2024-05" db="EMBL/GenBank/DDBJ databases">
        <title>Culex pipiens pipiens assembly and annotation.</title>
        <authorList>
            <person name="Alout H."/>
            <person name="Durand T."/>
        </authorList>
    </citation>
    <scope>NUCLEOTIDE SEQUENCE [LARGE SCALE GENOMIC DNA]</scope>
    <source>
        <strain evidence="1">HA-2024</strain>
        <tissue evidence="1">Whole body</tissue>
    </source>
</reference>
<dbReference type="EMBL" id="JBEHCU010005277">
    <property type="protein sequence ID" value="KAL1400349.1"/>
    <property type="molecule type" value="Genomic_DNA"/>
</dbReference>
<sequence>MATKKILHFADPYFTYGYLSLKTIHTLDAPNQLGSIPRKNRAAFNNGGNSKLDVPESLVSRINFRTRSRFRSTTAPV</sequence>
<accession>A0ABD1CEB3</accession>
<proteinExistence type="predicted"/>
<organism evidence="1 3">
    <name type="scientific">Culex pipiens pipiens</name>
    <name type="common">Northern house mosquito</name>
    <dbReference type="NCBI Taxonomy" id="38569"/>
    <lineage>
        <taxon>Eukaryota</taxon>
        <taxon>Metazoa</taxon>
        <taxon>Ecdysozoa</taxon>
        <taxon>Arthropoda</taxon>
        <taxon>Hexapoda</taxon>
        <taxon>Insecta</taxon>
        <taxon>Pterygota</taxon>
        <taxon>Neoptera</taxon>
        <taxon>Endopterygota</taxon>
        <taxon>Diptera</taxon>
        <taxon>Nematocera</taxon>
        <taxon>Culicoidea</taxon>
        <taxon>Culicidae</taxon>
        <taxon>Culicinae</taxon>
        <taxon>Culicini</taxon>
        <taxon>Culex</taxon>
        <taxon>Culex</taxon>
    </lineage>
</organism>